<evidence type="ECO:0008006" key="2">
    <source>
        <dbReference type="Google" id="ProtNLM"/>
    </source>
</evidence>
<evidence type="ECO:0000313" key="1">
    <source>
        <dbReference type="EMBL" id="QJA63977.1"/>
    </source>
</evidence>
<accession>A0A6M3J459</accession>
<organism evidence="1">
    <name type="scientific">viral metagenome</name>
    <dbReference type="NCBI Taxonomy" id="1070528"/>
    <lineage>
        <taxon>unclassified sequences</taxon>
        <taxon>metagenomes</taxon>
        <taxon>organismal metagenomes</taxon>
    </lineage>
</organism>
<protein>
    <recommendedName>
        <fullName evidence="2">PD-(D/E)XK nuclease superfamily protein</fullName>
    </recommendedName>
</protein>
<dbReference type="EMBL" id="MT141510">
    <property type="protein sequence ID" value="QJA63977.1"/>
    <property type="molecule type" value="Genomic_DNA"/>
</dbReference>
<name>A0A6M3J459_9ZZZZ</name>
<reference evidence="1" key="1">
    <citation type="submission" date="2020-03" db="EMBL/GenBank/DDBJ databases">
        <title>The deep terrestrial virosphere.</title>
        <authorList>
            <person name="Holmfeldt K."/>
            <person name="Nilsson E."/>
            <person name="Simone D."/>
            <person name="Lopez-Fernandez M."/>
            <person name="Wu X."/>
            <person name="de Brujin I."/>
            <person name="Lundin D."/>
            <person name="Andersson A."/>
            <person name="Bertilsson S."/>
            <person name="Dopson M."/>
        </authorList>
    </citation>
    <scope>NUCLEOTIDE SEQUENCE</scope>
    <source>
        <strain evidence="1">MM415B00562</strain>
    </source>
</reference>
<gene>
    <name evidence="1" type="ORF">MM415B00562_0011</name>
</gene>
<sequence length="234" mass="26752">MKVKEDPQFRQWLLHAIEVREFKERTGTHCSDLIYCLNKAALRRINPLPTSDESILLYSLGWATQRWLTGQDADEPEAEVDGIIVTMDALKEGCPWELKCTFQSSNRPIVENMHWIRQIMAQCKVAESTVAYLSRLEVMGDWGSVFPKGSSPEEKKINKALSKKPTLSTHKLEFIEQEIERNWQWLVGRKVAFEGILTTKELLPQREAVPAGQSWECGYCPYEGISEGCPYGQS</sequence>
<dbReference type="AlphaFoldDB" id="A0A6M3J459"/>
<proteinExistence type="predicted"/>